<name>A0A841S922_9ACTN</name>
<dbReference type="RefSeq" id="WP_202886866.1">
    <property type="nucleotide sequence ID" value="NZ_BAAAGT010000023.1"/>
</dbReference>
<dbReference type="AlphaFoldDB" id="A0A841S922"/>
<dbReference type="Proteomes" id="UP000553957">
    <property type="component" value="Unassembled WGS sequence"/>
</dbReference>
<evidence type="ECO:0000313" key="3">
    <source>
        <dbReference type="EMBL" id="MBB6567207.1"/>
    </source>
</evidence>
<dbReference type="PANTHER" id="PTHR34700:SF4">
    <property type="entry name" value="PHAGE-LIKE ELEMENT PBSX PROTEIN XKDP"/>
    <property type="match status" value="1"/>
</dbReference>
<proteinExistence type="predicted"/>
<dbReference type="InterPro" id="IPR036779">
    <property type="entry name" value="LysM_dom_sf"/>
</dbReference>
<dbReference type="CDD" id="cd00118">
    <property type="entry name" value="LysM"/>
    <property type="match status" value="1"/>
</dbReference>
<feature type="compositionally biased region" description="Basic and acidic residues" evidence="1">
    <location>
        <begin position="282"/>
        <end position="313"/>
    </location>
</feature>
<feature type="compositionally biased region" description="Low complexity" evidence="1">
    <location>
        <begin position="110"/>
        <end position="121"/>
    </location>
</feature>
<sequence>MVRAVKGLLGVAALGALGLALRWMTAGSITAANSHDLDSLTVLALGTVGWVAYSWLVLVVLATVLEQAPGVIGALAGACAGRLTSTAARTLLRSTLGLAAVTPLTLTTTQAAHPTPTWQTTNPKSTVELGREASAQRSTAQHPTEPKSSVELTGETPARQSGAQAASRPTEPKSTVELGGETPVRRSGAQAASRPTEPKSSVELGGEASARRTSAQRATEPKSVELGGERAAGRGGAQAEWRATEPKSSVRFSGASDANWRATEPKSSVQPAAEGASSPRAETADGERIARPDAGERGARTADREQVARAHTGEHVVRTADGAQVAGPEAGERGARAGVGRERVGVPDRPGGVGRFAEVEGGELVVRRGDSLWAIAARELGGGASYRAIAVRAGEWYAANRRVIGPDPDLILPGQVLQAPGPSTQQEN</sequence>
<evidence type="ECO:0000256" key="2">
    <source>
        <dbReference type="SAM" id="Phobius"/>
    </source>
</evidence>
<feature type="region of interest" description="Disordered" evidence="1">
    <location>
        <begin position="110"/>
        <end position="313"/>
    </location>
</feature>
<comment type="caution">
    <text evidence="3">The sequence shown here is derived from an EMBL/GenBank/DDBJ whole genome shotgun (WGS) entry which is preliminary data.</text>
</comment>
<dbReference type="InterPro" id="IPR018392">
    <property type="entry name" value="LysM"/>
</dbReference>
<keyword evidence="2" id="KW-1133">Transmembrane helix</keyword>
<organism evidence="3 4">
    <name type="scientific">Kribbella sandramycini</name>
    <dbReference type="NCBI Taxonomy" id="60450"/>
    <lineage>
        <taxon>Bacteria</taxon>
        <taxon>Bacillati</taxon>
        <taxon>Actinomycetota</taxon>
        <taxon>Actinomycetes</taxon>
        <taxon>Propionibacteriales</taxon>
        <taxon>Kribbellaceae</taxon>
        <taxon>Kribbella</taxon>
    </lineage>
</organism>
<accession>A0A841S922</accession>
<dbReference type="EMBL" id="JACHKF010000001">
    <property type="protein sequence ID" value="MBB6567207.1"/>
    <property type="molecule type" value="Genomic_DNA"/>
</dbReference>
<feature type="region of interest" description="Disordered" evidence="1">
    <location>
        <begin position="326"/>
        <end position="346"/>
    </location>
</feature>
<reference evidence="3 4" key="1">
    <citation type="submission" date="2020-08" db="EMBL/GenBank/DDBJ databases">
        <title>Sequencing the genomes of 1000 actinobacteria strains.</title>
        <authorList>
            <person name="Klenk H.-P."/>
        </authorList>
    </citation>
    <scope>NUCLEOTIDE SEQUENCE [LARGE SCALE GENOMIC DNA]</scope>
    <source>
        <strain evidence="3 4">DSM 15626</strain>
    </source>
</reference>
<feature type="compositionally biased region" description="Basic and acidic residues" evidence="1">
    <location>
        <begin position="330"/>
        <end position="346"/>
    </location>
</feature>
<gene>
    <name evidence="3" type="ORF">HNR71_002844</name>
</gene>
<evidence type="ECO:0000313" key="4">
    <source>
        <dbReference type="Proteomes" id="UP000553957"/>
    </source>
</evidence>
<dbReference type="InterPro" id="IPR052196">
    <property type="entry name" value="Bact_Kbp"/>
</dbReference>
<protein>
    <submittedName>
        <fullName evidence="3">Nucleoid-associated protein YgaU</fullName>
    </submittedName>
</protein>
<dbReference type="Gene3D" id="3.10.350.10">
    <property type="entry name" value="LysM domain"/>
    <property type="match status" value="1"/>
</dbReference>
<keyword evidence="2" id="KW-0812">Transmembrane</keyword>
<feature type="compositionally biased region" description="Polar residues" evidence="1">
    <location>
        <begin position="135"/>
        <end position="151"/>
    </location>
</feature>
<feature type="compositionally biased region" description="Basic and acidic residues" evidence="1">
    <location>
        <begin position="219"/>
        <end position="232"/>
    </location>
</feature>
<evidence type="ECO:0000256" key="1">
    <source>
        <dbReference type="SAM" id="MobiDB-lite"/>
    </source>
</evidence>
<feature type="transmembrane region" description="Helical" evidence="2">
    <location>
        <begin position="41"/>
        <end position="65"/>
    </location>
</feature>
<dbReference type="PANTHER" id="PTHR34700">
    <property type="entry name" value="POTASSIUM BINDING PROTEIN KBP"/>
    <property type="match status" value="1"/>
</dbReference>
<keyword evidence="2" id="KW-0472">Membrane</keyword>